<keyword evidence="6" id="KW-0472">Membrane</keyword>
<evidence type="ECO:0000256" key="6">
    <source>
        <dbReference type="SAM" id="Phobius"/>
    </source>
</evidence>
<dbReference type="PANTHER" id="PTHR42859:SF17">
    <property type="entry name" value="ELECTRON TRANSPORT PROTEIN HYDN-RELATED"/>
    <property type="match status" value="1"/>
</dbReference>
<dbReference type="CDD" id="cd16367">
    <property type="entry name" value="DMSOR_beta_like"/>
    <property type="match status" value="1"/>
</dbReference>
<keyword evidence="6" id="KW-1133">Transmembrane helix</keyword>
<dbReference type="SUPFAM" id="SSF51206">
    <property type="entry name" value="cAMP-binding domain-like"/>
    <property type="match status" value="1"/>
</dbReference>
<feature type="transmembrane region" description="Helical" evidence="6">
    <location>
        <begin position="436"/>
        <end position="462"/>
    </location>
</feature>
<dbReference type="InterPro" id="IPR017900">
    <property type="entry name" value="4Fe4S_Fe_S_CS"/>
</dbReference>
<evidence type="ECO:0000259" key="7">
    <source>
        <dbReference type="PROSITE" id="PS51379"/>
    </source>
</evidence>
<dbReference type="KEGG" id="hoh:Hoch_5160"/>
<evidence type="ECO:0000256" key="2">
    <source>
        <dbReference type="ARBA" id="ARBA00022723"/>
    </source>
</evidence>
<dbReference type="PANTHER" id="PTHR42859">
    <property type="entry name" value="OXIDOREDUCTASE"/>
    <property type="match status" value="1"/>
</dbReference>
<dbReference type="EMBL" id="CP001804">
    <property type="protein sequence ID" value="ACY17648.1"/>
    <property type="molecule type" value="Genomic_DNA"/>
</dbReference>
<evidence type="ECO:0000313" key="9">
    <source>
        <dbReference type="Proteomes" id="UP000001880"/>
    </source>
</evidence>
<evidence type="ECO:0000256" key="1">
    <source>
        <dbReference type="ARBA" id="ARBA00022485"/>
    </source>
</evidence>
<dbReference type="InterPro" id="IPR050294">
    <property type="entry name" value="RnfB_subfamily"/>
</dbReference>
<dbReference type="InterPro" id="IPR017896">
    <property type="entry name" value="4Fe4S_Fe-S-bd"/>
</dbReference>
<feature type="transmembrane region" description="Helical" evidence="6">
    <location>
        <begin position="534"/>
        <end position="552"/>
    </location>
</feature>
<sequence length="739" mass="82145">MEGGGPPPASPAMLTPELQEGYEQLRQLNIFDGVPHEVLGAALSSGGIQRRSFARDIIIADPSSIQNDSASICYVIQGQVAVAVFDAGELEQRRAEQQRRAQMNEKERQELSLLPPPPLARTAKKNLALFMEGDLFNAKSLASVAGDNPAAFYAVGPAVVAFIDNATMANLASTYPFFEARFRRAIESAYARLGNVTGVKQELLDFFVRQGISVAGPTVRVRQLDRCIDCKMCEKACEDRYGSKRLTLGGYQLGMIDFVYTCRTCSDQRCVSGCEYDSIKFDASRGEVVINEATCVGCTMCAQSCPFHAIEMVDIEDPSHPNHRTAFKARLDEAGSLKFGPGTGRVARPRRIANKCDHCVQFFDQACVSACPTSALIEISPEQLFRERSASARTLAEAGYDRDLRPDKKELLPTQPFTRGIGVKDGGKAKIRRGKVLPVICWALGLATFVLAVAEVVLRAYWPTRSLQYFWLMNDPNAVQGIILEKIRFVPGDELAMWCGYLGTLLMMVATAYPMMRRMKIFRRVAANTMYFDLHMMSGTVGPMFIVLHAAFKLDNWVALAFWAMVIVVLSGVIGRYLYTQVPDLAHGRDLEDLEHKRALADLRSSHPEATAIAEGIIAEHQRAAARVARNAGLMYALLWIVSEDVRRPTRWLSRRHKIGKSSAPKAVKRELIRRTGRMILLDRRGVLVSRAQLLLHSWKIVHVPFTILMVALSAIHIWQQFDFVVADWTLLVALISGD</sequence>
<accession>D0LWJ8</accession>
<dbReference type="PROSITE" id="PS00198">
    <property type="entry name" value="4FE4S_FER_1"/>
    <property type="match status" value="1"/>
</dbReference>
<dbReference type="Proteomes" id="UP000001880">
    <property type="component" value="Chromosome"/>
</dbReference>
<keyword evidence="1" id="KW-0004">4Fe-4S</keyword>
<dbReference type="SUPFAM" id="SSF54862">
    <property type="entry name" value="4Fe-4S ferredoxins"/>
    <property type="match status" value="1"/>
</dbReference>
<evidence type="ECO:0000256" key="5">
    <source>
        <dbReference type="ARBA" id="ARBA00023014"/>
    </source>
</evidence>
<evidence type="ECO:0000256" key="4">
    <source>
        <dbReference type="ARBA" id="ARBA00023004"/>
    </source>
</evidence>
<evidence type="ECO:0000313" key="8">
    <source>
        <dbReference type="EMBL" id="ACY17648.1"/>
    </source>
</evidence>
<name>D0LWJ8_HALO1</name>
<dbReference type="Pfam" id="PF13187">
    <property type="entry name" value="Fer4_9"/>
    <property type="match status" value="1"/>
</dbReference>
<dbReference type="AlphaFoldDB" id="D0LWJ8"/>
<dbReference type="STRING" id="502025.Hoch_5160"/>
<feature type="transmembrane region" description="Helical" evidence="6">
    <location>
        <begin position="701"/>
        <end position="719"/>
    </location>
</feature>
<keyword evidence="4" id="KW-0408">Iron</keyword>
<dbReference type="InterPro" id="IPR018490">
    <property type="entry name" value="cNMP-bd_dom_sf"/>
</dbReference>
<feature type="domain" description="4Fe-4S ferredoxin-type" evidence="7">
    <location>
        <begin position="217"/>
        <end position="249"/>
    </location>
</feature>
<dbReference type="Gene3D" id="3.30.70.20">
    <property type="match status" value="1"/>
</dbReference>
<keyword evidence="9" id="KW-1185">Reference proteome</keyword>
<organism evidence="8 9">
    <name type="scientific">Haliangium ochraceum (strain DSM 14365 / JCM 11303 / SMP-2)</name>
    <dbReference type="NCBI Taxonomy" id="502025"/>
    <lineage>
        <taxon>Bacteria</taxon>
        <taxon>Pseudomonadati</taxon>
        <taxon>Myxococcota</taxon>
        <taxon>Polyangia</taxon>
        <taxon>Haliangiales</taxon>
        <taxon>Kofleriaceae</taxon>
        <taxon>Haliangium</taxon>
    </lineage>
</organism>
<keyword evidence="5" id="KW-0411">Iron-sulfur</keyword>
<protein>
    <submittedName>
        <fullName evidence="8">4Fe-4S ferredoxin iron-sulfur binding domain protein</fullName>
    </submittedName>
</protein>
<keyword evidence="6" id="KW-0812">Transmembrane</keyword>
<proteinExistence type="predicted"/>
<dbReference type="PROSITE" id="PS51379">
    <property type="entry name" value="4FE4S_FER_2"/>
    <property type="match status" value="3"/>
</dbReference>
<evidence type="ECO:0000256" key="3">
    <source>
        <dbReference type="ARBA" id="ARBA00022737"/>
    </source>
</evidence>
<reference evidence="8 9" key="1">
    <citation type="journal article" date="2010" name="Stand. Genomic Sci.">
        <title>Complete genome sequence of Haliangium ochraceum type strain (SMP-2).</title>
        <authorList>
            <consortium name="US DOE Joint Genome Institute (JGI-PGF)"/>
            <person name="Ivanova N."/>
            <person name="Daum C."/>
            <person name="Lang E."/>
            <person name="Abt B."/>
            <person name="Kopitz M."/>
            <person name="Saunders E."/>
            <person name="Lapidus A."/>
            <person name="Lucas S."/>
            <person name="Glavina Del Rio T."/>
            <person name="Nolan M."/>
            <person name="Tice H."/>
            <person name="Copeland A."/>
            <person name="Cheng J.F."/>
            <person name="Chen F."/>
            <person name="Bruce D."/>
            <person name="Goodwin L."/>
            <person name="Pitluck S."/>
            <person name="Mavromatis K."/>
            <person name="Pati A."/>
            <person name="Mikhailova N."/>
            <person name="Chen A."/>
            <person name="Palaniappan K."/>
            <person name="Land M."/>
            <person name="Hauser L."/>
            <person name="Chang Y.J."/>
            <person name="Jeffries C.D."/>
            <person name="Detter J.C."/>
            <person name="Brettin T."/>
            <person name="Rohde M."/>
            <person name="Goker M."/>
            <person name="Bristow J."/>
            <person name="Markowitz V."/>
            <person name="Eisen J.A."/>
            <person name="Hugenholtz P."/>
            <person name="Kyrpides N.C."/>
            <person name="Klenk H.P."/>
        </authorList>
    </citation>
    <scope>NUCLEOTIDE SEQUENCE [LARGE SCALE GENOMIC DNA]</scope>
    <source>
        <strain evidence="9">DSM 14365 / CIP 107738 / JCM 11303 / AJ 13395 / SMP-2</strain>
    </source>
</reference>
<feature type="domain" description="4Fe-4S ferredoxin-type" evidence="7">
    <location>
        <begin position="347"/>
        <end position="382"/>
    </location>
</feature>
<keyword evidence="2" id="KW-0479">Metal-binding</keyword>
<keyword evidence="3" id="KW-0677">Repeat</keyword>
<gene>
    <name evidence="8" type="ordered locus">Hoch_5160</name>
</gene>
<dbReference type="HOGENOM" id="CLU_375432_0_0_7"/>
<dbReference type="GO" id="GO:0046872">
    <property type="term" value="F:metal ion binding"/>
    <property type="evidence" value="ECO:0007669"/>
    <property type="project" value="UniProtKB-KW"/>
</dbReference>
<feature type="transmembrane region" description="Helical" evidence="6">
    <location>
        <begin position="558"/>
        <end position="579"/>
    </location>
</feature>
<dbReference type="eggNOG" id="COG1142">
    <property type="taxonomic scope" value="Bacteria"/>
</dbReference>
<dbReference type="GO" id="GO:0051539">
    <property type="term" value="F:4 iron, 4 sulfur cluster binding"/>
    <property type="evidence" value="ECO:0007669"/>
    <property type="project" value="UniProtKB-KW"/>
</dbReference>
<feature type="domain" description="4Fe-4S ferredoxin-type" evidence="7">
    <location>
        <begin position="286"/>
        <end position="315"/>
    </location>
</feature>